<feature type="coiled-coil region" evidence="1">
    <location>
        <begin position="373"/>
        <end position="572"/>
    </location>
</feature>
<evidence type="ECO:0000313" key="4">
    <source>
        <dbReference type="Proteomes" id="UP001600888"/>
    </source>
</evidence>
<evidence type="ECO:0000313" key="3">
    <source>
        <dbReference type="EMBL" id="KAL2283170.1"/>
    </source>
</evidence>
<feature type="compositionally biased region" description="Basic and acidic residues" evidence="2">
    <location>
        <begin position="290"/>
        <end position="303"/>
    </location>
</feature>
<feature type="compositionally biased region" description="Polar residues" evidence="2">
    <location>
        <begin position="178"/>
        <end position="216"/>
    </location>
</feature>
<evidence type="ECO:0000256" key="2">
    <source>
        <dbReference type="SAM" id="MobiDB-lite"/>
    </source>
</evidence>
<sequence>MASRNEQSSSSPRPDAGKDGGAARGVPEQSQTKTTSSSGSKTAIPPSGHVSEKKTAMSGAPKKGLSAATRAGPRAKRPPAFPSIRPPASRSPSSSSVHELPHKRNHEAAFPSDSNRDRGQQPVQNNRDRSKEDENPVQPESRHNSARFEVISISSGNDEDPDSDDEPLVAAFQRRATSRTPNLSRHQQKKQAPSNIPSRSSSTAPNAHIRANTSQRSHAEPRPSTAQEGPHAGHVSRTSSGYRADTGISEGSQSIQGSKRLRTNVPSTYKCFVRNLGSSSSPNISGVAEGPKKAHASTDDLGKDRVSATTTGLEDPRHEFIAKLRQQATENQVLAKQLRESRALSKGTNQSKLAKERELSTLREELGARDQQIKLLMSEKVSLSETINQLRDEASQEKEDASQSLIARQNQLDERQKLLDDQVTRNRNLEATVTDLQRKQESSKDTAAEITKLHAANRKLREKNTELEGENSKMKEEVKEAQDQYSQMKEEKDQMITQNDQLQSRLKELENELQQKSAEHALAVETSKRQFEEIQEQVRSQRDKIREYERRIANLHEEVDWYEGNRERMKKEWDERIAMEMKWHDNLQVIIHNNNIKMSNKMHSEVRLSNNLLSSNQLSNDLLSNDLLSNNLLSNSLLRDNLLRDNLLSSSLLSNVLSNNNLLINVLSNVLSNNNLLSNSLLGNNVLSNNLLSYSLRNNSRPRDDLMSEVSLEEGRAVVVVAEPPGERETSIAPWTFRFVAQQKRWGFRARRRFADQEVTGIGGQVEQ</sequence>
<name>A0ABR4EL79_9PEZI</name>
<feature type="region of interest" description="Disordered" evidence="2">
    <location>
        <begin position="1"/>
        <end position="262"/>
    </location>
</feature>
<accession>A0ABR4EL79</accession>
<organism evidence="3 4">
    <name type="scientific">Diaporthe vaccinii</name>
    <dbReference type="NCBI Taxonomy" id="105482"/>
    <lineage>
        <taxon>Eukaryota</taxon>
        <taxon>Fungi</taxon>
        <taxon>Dikarya</taxon>
        <taxon>Ascomycota</taxon>
        <taxon>Pezizomycotina</taxon>
        <taxon>Sordariomycetes</taxon>
        <taxon>Sordariomycetidae</taxon>
        <taxon>Diaporthales</taxon>
        <taxon>Diaporthaceae</taxon>
        <taxon>Diaporthe</taxon>
        <taxon>Diaporthe eres species complex</taxon>
    </lineage>
</organism>
<keyword evidence="4" id="KW-1185">Reference proteome</keyword>
<protein>
    <submittedName>
        <fullName evidence="3">Uncharacterized protein</fullName>
    </submittedName>
</protein>
<dbReference type="Proteomes" id="UP001600888">
    <property type="component" value="Unassembled WGS sequence"/>
</dbReference>
<comment type="caution">
    <text evidence="3">The sequence shown here is derived from an EMBL/GenBank/DDBJ whole genome shotgun (WGS) entry which is preliminary data.</text>
</comment>
<dbReference type="EMBL" id="JBAWTH010000044">
    <property type="protein sequence ID" value="KAL2283170.1"/>
    <property type="molecule type" value="Genomic_DNA"/>
</dbReference>
<feature type="compositionally biased region" description="Acidic residues" evidence="2">
    <location>
        <begin position="157"/>
        <end position="167"/>
    </location>
</feature>
<evidence type="ECO:0000256" key="1">
    <source>
        <dbReference type="SAM" id="Coils"/>
    </source>
</evidence>
<gene>
    <name evidence="3" type="ORF">FJTKL_10068</name>
</gene>
<dbReference type="Gene3D" id="1.10.287.1490">
    <property type="match status" value="1"/>
</dbReference>
<feature type="compositionally biased region" description="Polar residues" evidence="2">
    <location>
        <begin position="1"/>
        <end position="12"/>
    </location>
</feature>
<reference evidence="3 4" key="1">
    <citation type="submission" date="2024-03" db="EMBL/GenBank/DDBJ databases">
        <title>A high-quality draft genome sequence of Diaporthe vaccinii, a causative agent of upright dieback and viscid rot disease in cranberry plants.</title>
        <authorList>
            <person name="Sarrasin M."/>
            <person name="Lang B.F."/>
            <person name="Burger G."/>
        </authorList>
    </citation>
    <scope>NUCLEOTIDE SEQUENCE [LARGE SCALE GENOMIC DNA]</scope>
    <source>
        <strain evidence="3 4">IS7</strain>
    </source>
</reference>
<feature type="region of interest" description="Disordered" evidence="2">
    <location>
        <begin position="275"/>
        <end position="303"/>
    </location>
</feature>
<feature type="compositionally biased region" description="Low complexity" evidence="2">
    <location>
        <begin position="86"/>
        <end position="96"/>
    </location>
</feature>
<keyword evidence="1" id="KW-0175">Coiled coil</keyword>
<proteinExistence type="predicted"/>
<feature type="compositionally biased region" description="Low complexity" evidence="2">
    <location>
        <begin position="247"/>
        <end position="258"/>
    </location>
</feature>
<feature type="compositionally biased region" description="Low complexity" evidence="2">
    <location>
        <begin position="29"/>
        <end position="42"/>
    </location>
</feature>